<keyword evidence="2" id="KW-1185">Reference proteome</keyword>
<dbReference type="Proteomes" id="UP000537161">
    <property type="component" value="Unassembled WGS sequence"/>
</dbReference>
<dbReference type="RefSeq" id="WP_184099637.1">
    <property type="nucleotide sequence ID" value="NZ_JACIJH010000010.1"/>
</dbReference>
<proteinExistence type="predicted"/>
<protein>
    <submittedName>
        <fullName evidence="1">Uncharacterized protein</fullName>
    </submittedName>
</protein>
<evidence type="ECO:0000313" key="1">
    <source>
        <dbReference type="EMBL" id="MBB5707602.1"/>
    </source>
</evidence>
<dbReference type="Gene3D" id="3.40.50.300">
    <property type="entry name" value="P-loop containing nucleotide triphosphate hydrolases"/>
    <property type="match status" value="1"/>
</dbReference>
<accession>A0A7W9B7S7</accession>
<reference evidence="1 2" key="1">
    <citation type="submission" date="2020-08" db="EMBL/GenBank/DDBJ databases">
        <title>Genomic Encyclopedia of Type Strains, Phase IV (KMG-IV): sequencing the most valuable type-strain genomes for metagenomic binning, comparative biology and taxonomic classification.</title>
        <authorList>
            <person name="Goeker M."/>
        </authorList>
    </citation>
    <scope>NUCLEOTIDE SEQUENCE [LARGE SCALE GENOMIC DNA]</scope>
    <source>
        <strain evidence="1 2">DSM 27163</strain>
    </source>
</reference>
<dbReference type="EMBL" id="JACIJH010000010">
    <property type="protein sequence ID" value="MBB5707602.1"/>
    <property type="molecule type" value="Genomic_DNA"/>
</dbReference>
<dbReference type="SUPFAM" id="SSF53795">
    <property type="entry name" value="PEP carboxykinase-like"/>
    <property type="match status" value="1"/>
</dbReference>
<evidence type="ECO:0000313" key="2">
    <source>
        <dbReference type="Proteomes" id="UP000537161"/>
    </source>
</evidence>
<dbReference type="AlphaFoldDB" id="A0A7W9B7S7"/>
<comment type="caution">
    <text evidence="1">The sequence shown here is derived from an EMBL/GenBank/DDBJ whole genome shotgun (WGS) entry which is preliminary data.</text>
</comment>
<name>A0A7W9B7S7_9SPHN</name>
<sequence length="364" mass="40362">MFELRGDGPLAGAVREEIPAQMLCESDSPADAVYEFGNINIPSGESVYVGAYRVGKGWIYIDDKYLPSLISMEAGRMHVTVGCRVDLLGKPGISALLKPVDHAYNNVWGRISKRFYYSIFNQTSQLYQLAHGQTYCHASACTDGQRTVLLMAWGGVGKTSSLLQLLNSSESWRFISDDQAILDRKGNVYRTPFRMQIYPYNLEGEDRLRNALMGRRSIFDKAQWQIRQGLMGKKSVRRRVQAEEFLGAGRGAASAGVTHAFFLRRTGGMEFSDHSVSTEDLALQMSHVMQYELGMLGNLLAASTSVGSRDEGFGFDMTIASELDSVADIVRDGLDHVRAQPRLLDVPFKAQPADLLQAVLARID</sequence>
<organism evidence="1 2">
    <name type="scientific">Sphingopyxis panaciterrulae</name>
    <dbReference type="NCBI Taxonomy" id="462372"/>
    <lineage>
        <taxon>Bacteria</taxon>
        <taxon>Pseudomonadati</taxon>
        <taxon>Pseudomonadota</taxon>
        <taxon>Alphaproteobacteria</taxon>
        <taxon>Sphingomonadales</taxon>
        <taxon>Sphingomonadaceae</taxon>
        <taxon>Sphingopyxis</taxon>
    </lineage>
</organism>
<gene>
    <name evidence="1" type="ORF">FHR21_002969</name>
</gene>
<dbReference type="InterPro" id="IPR027417">
    <property type="entry name" value="P-loop_NTPase"/>
</dbReference>